<accession>A0A225WEK3</accession>
<evidence type="ECO:0000313" key="1">
    <source>
        <dbReference type="EMBL" id="OWZ15962.1"/>
    </source>
</evidence>
<proteinExistence type="predicted"/>
<dbReference type="EMBL" id="NBNE01001020">
    <property type="protein sequence ID" value="OWZ15962.1"/>
    <property type="molecule type" value="Genomic_DNA"/>
</dbReference>
<evidence type="ECO:0000313" key="2">
    <source>
        <dbReference type="Proteomes" id="UP000198211"/>
    </source>
</evidence>
<comment type="caution">
    <text evidence="1">The sequence shown here is derived from an EMBL/GenBank/DDBJ whole genome shotgun (WGS) entry which is preliminary data.</text>
</comment>
<gene>
    <name evidence="1" type="ORF">PHMEG_00010310</name>
</gene>
<reference evidence="2" key="1">
    <citation type="submission" date="2017-03" db="EMBL/GenBank/DDBJ databases">
        <title>Phytopthora megakarya and P. palmivora, two closely related causual agents of cacao black pod achieved similar genome size and gene model numbers by different mechanisms.</title>
        <authorList>
            <person name="Ali S."/>
            <person name="Shao J."/>
            <person name="Larry D.J."/>
            <person name="Kronmiller B."/>
            <person name="Shen D."/>
            <person name="Strem M.D."/>
            <person name="Melnick R.L."/>
            <person name="Guiltinan M.J."/>
            <person name="Tyler B.M."/>
            <person name="Meinhardt L.W."/>
            <person name="Bailey B.A."/>
        </authorList>
    </citation>
    <scope>NUCLEOTIDE SEQUENCE [LARGE SCALE GENOMIC DNA]</scope>
    <source>
        <strain evidence="2">zdho120</strain>
    </source>
</reference>
<keyword evidence="2" id="KW-1185">Reference proteome</keyword>
<dbReference type="Proteomes" id="UP000198211">
    <property type="component" value="Unassembled WGS sequence"/>
</dbReference>
<keyword evidence="1" id="KW-0695">RNA-directed DNA polymerase</keyword>
<dbReference type="OrthoDB" id="141305at2759"/>
<name>A0A225WEK3_9STRA</name>
<sequence length="145" mass="16353">MRLERIAQAQGEEKWIADLRTYLTGAVADLTAKDAQSRAKIADSYEPMKIARIKQHFHWRGLFRDVQRYVGEYVDCETGKGRPAIQGRLPGNLQATYPFQIIAMDHIPSLPKSYKGNTELLIWADLFTGYVLVKASGARTAQQIA</sequence>
<keyword evidence="1" id="KW-0808">Transferase</keyword>
<organism evidence="1 2">
    <name type="scientific">Phytophthora megakarya</name>
    <dbReference type="NCBI Taxonomy" id="4795"/>
    <lineage>
        <taxon>Eukaryota</taxon>
        <taxon>Sar</taxon>
        <taxon>Stramenopiles</taxon>
        <taxon>Oomycota</taxon>
        <taxon>Peronosporomycetes</taxon>
        <taxon>Peronosporales</taxon>
        <taxon>Peronosporaceae</taxon>
        <taxon>Phytophthora</taxon>
    </lineage>
</organism>
<protein>
    <submittedName>
        <fullName evidence="1">Reverse transcriptase</fullName>
    </submittedName>
</protein>
<dbReference type="GO" id="GO:0003964">
    <property type="term" value="F:RNA-directed DNA polymerase activity"/>
    <property type="evidence" value="ECO:0007669"/>
    <property type="project" value="UniProtKB-KW"/>
</dbReference>
<dbReference type="AlphaFoldDB" id="A0A225WEK3"/>
<keyword evidence="1" id="KW-0548">Nucleotidyltransferase</keyword>